<dbReference type="InterPro" id="IPR001965">
    <property type="entry name" value="Znf_PHD"/>
</dbReference>
<dbReference type="Gene3D" id="3.30.40.10">
    <property type="entry name" value="Zinc/RING finger domain, C3HC4 (zinc finger)"/>
    <property type="match status" value="1"/>
</dbReference>
<dbReference type="InterPro" id="IPR011011">
    <property type="entry name" value="Znf_FYVE_PHD"/>
</dbReference>
<reference evidence="6" key="2">
    <citation type="submission" date="2014-07" db="EMBL/GenBank/DDBJ databases">
        <authorList>
            <person name="Hull J."/>
        </authorList>
    </citation>
    <scope>NUCLEOTIDE SEQUENCE</scope>
</reference>
<dbReference type="Pfam" id="PF00628">
    <property type="entry name" value="PHD"/>
    <property type="match status" value="1"/>
</dbReference>
<accession>A0A0A9Z1V9</accession>
<dbReference type="InterPro" id="IPR019787">
    <property type="entry name" value="Znf_PHD-finger"/>
</dbReference>
<keyword evidence="2 4" id="KW-0863">Zinc-finger</keyword>
<dbReference type="PROSITE" id="PS01359">
    <property type="entry name" value="ZF_PHD_1"/>
    <property type="match status" value="1"/>
</dbReference>
<keyword evidence="1" id="KW-0479">Metal-binding</keyword>
<dbReference type="GO" id="GO:0008270">
    <property type="term" value="F:zinc ion binding"/>
    <property type="evidence" value="ECO:0007669"/>
    <property type="project" value="UniProtKB-KW"/>
</dbReference>
<dbReference type="AlphaFoldDB" id="A0A0A9Z1V9"/>
<protein>
    <submittedName>
        <fullName evidence="6">PHD finger protein 13</fullName>
    </submittedName>
</protein>
<dbReference type="PROSITE" id="PS50016">
    <property type="entry name" value="ZF_PHD_2"/>
    <property type="match status" value="1"/>
</dbReference>
<dbReference type="SUPFAM" id="SSF57903">
    <property type="entry name" value="FYVE/PHD zinc finger"/>
    <property type="match status" value="1"/>
</dbReference>
<keyword evidence="3" id="KW-0862">Zinc</keyword>
<sequence length="132" mass="14429">MYTTTTMSSLPYMQQAGKVQAELVDESEIFMSTKSGGGLPGSSNGSTTNATVQAKQEELEMGTRYCVCCLTSTEVGLLGFQDLPMIECESECHNWFHGACIGVQVETFPENEPFVCNKCQGKRYNKAFTVSP</sequence>
<dbReference type="InterPro" id="IPR013083">
    <property type="entry name" value="Znf_RING/FYVE/PHD"/>
</dbReference>
<dbReference type="EMBL" id="GBHO01005743">
    <property type="protein sequence ID" value="JAG37861.1"/>
    <property type="molecule type" value="Transcribed_RNA"/>
</dbReference>
<evidence type="ECO:0000256" key="1">
    <source>
        <dbReference type="ARBA" id="ARBA00022723"/>
    </source>
</evidence>
<organism evidence="6">
    <name type="scientific">Lygus hesperus</name>
    <name type="common">Western plant bug</name>
    <dbReference type="NCBI Taxonomy" id="30085"/>
    <lineage>
        <taxon>Eukaryota</taxon>
        <taxon>Metazoa</taxon>
        <taxon>Ecdysozoa</taxon>
        <taxon>Arthropoda</taxon>
        <taxon>Hexapoda</taxon>
        <taxon>Insecta</taxon>
        <taxon>Pterygota</taxon>
        <taxon>Neoptera</taxon>
        <taxon>Paraneoptera</taxon>
        <taxon>Hemiptera</taxon>
        <taxon>Heteroptera</taxon>
        <taxon>Panheteroptera</taxon>
        <taxon>Cimicomorpha</taxon>
        <taxon>Miridae</taxon>
        <taxon>Mirini</taxon>
        <taxon>Lygus</taxon>
    </lineage>
</organism>
<evidence type="ECO:0000313" key="6">
    <source>
        <dbReference type="EMBL" id="JAG37861.1"/>
    </source>
</evidence>
<evidence type="ECO:0000256" key="4">
    <source>
        <dbReference type="PROSITE-ProRule" id="PRU00146"/>
    </source>
</evidence>
<evidence type="ECO:0000256" key="3">
    <source>
        <dbReference type="ARBA" id="ARBA00022833"/>
    </source>
</evidence>
<dbReference type="SMART" id="SM00249">
    <property type="entry name" value="PHD"/>
    <property type="match status" value="1"/>
</dbReference>
<proteinExistence type="predicted"/>
<evidence type="ECO:0000259" key="5">
    <source>
        <dbReference type="PROSITE" id="PS50016"/>
    </source>
</evidence>
<dbReference type="InterPro" id="IPR019786">
    <property type="entry name" value="Zinc_finger_PHD-type_CS"/>
</dbReference>
<evidence type="ECO:0000256" key="2">
    <source>
        <dbReference type="ARBA" id="ARBA00022771"/>
    </source>
</evidence>
<name>A0A0A9Z1V9_LYGHE</name>
<feature type="domain" description="PHD-type" evidence="5">
    <location>
        <begin position="63"/>
        <end position="122"/>
    </location>
</feature>
<gene>
    <name evidence="6" type="primary">Phf13</name>
    <name evidence="6" type="ORF">CM83_70601</name>
</gene>
<reference evidence="6" key="1">
    <citation type="journal article" date="2014" name="PLoS ONE">
        <title>Transcriptome-Based Identification of ABC Transporters in the Western Tarnished Plant Bug Lygus hesperus.</title>
        <authorList>
            <person name="Hull J.J."/>
            <person name="Chaney K."/>
            <person name="Geib S.M."/>
            <person name="Fabrick J.A."/>
            <person name="Brent C.S."/>
            <person name="Walsh D."/>
            <person name="Lavine L.C."/>
        </authorList>
    </citation>
    <scope>NUCLEOTIDE SEQUENCE</scope>
</reference>